<gene>
    <name evidence="2" type="ORF">BdWA1_001147</name>
</gene>
<dbReference type="RefSeq" id="XP_067804984.1">
    <property type="nucleotide sequence ID" value="XM_067946193.1"/>
</dbReference>
<dbReference type="KEGG" id="bdw:94335445"/>
<dbReference type="AlphaFoldDB" id="A0AAD9PNL8"/>
<keyword evidence="1" id="KW-1133">Transmembrane helix</keyword>
<evidence type="ECO:0000256" key="1">
    <source>
        <dbReference type="SAM" id="Phobius"/>
    </source>
</evidence>
<evidence type="ECO:0000313" key="2">
    <source>
        <dbReference type="EMBL" id="KAK2198142.1"/>
    </source>
</evidence>
<sequence>MYIFVLLRESHGIYIVAICRNCPLHSSFLHLIDKSHWHHHSSTQHYIRYTIQELVLDWNMDQYTIKDVRVSRNANIFYVLLYCSILASGVITGIWLAKPLVIANVTSYPSNANVWNFGVDEKGFLTAGGDFVTTVSFNNPAIFTVFYEPEEIAFFYHPIGTRPSCLHILPEFLKTGACRLHESSSGDDSAGLTRLENAKVTIPPSQIGFSSPTTVNIPWSAKFTIPVEQQRSLFPIYSDCMRYNRVLFSMQLKGGISKVWFLSASLQSTFEIYIPMTCNITKGVEDHFNYKDVSPQGVLFEGLKNDPSLVFDVVNSQG</sequence>
<accession>A0AAD9PNL8</accession>
<dbReference type="GeneID" id="94335445"/>
<protein>
    <recommendedName>
        <fullName evidence="4">Transmembrane protein</fullName>
    </recommendedName>
</protein>
<reference evidence="2" key="1">
    <citation type="journal article" date="2023" name="Nat. Microbiol.">
        <title>Babesia duncani multi-omics identifies virulence factors and drug targets.</title>
        <authorList>
            <person name="Singh P."/>
            <person name="Lonardi S."/>
            <person name="Liang Q."/>
            <person name="Vydyam P."/>
            <person name="Khabirova E."/>
            <person name="Fang T."/>
            <person name="Gihaz S."/>
            <person name="Thekkiniath J."/>
            <person name="Munshi M."/>
            <person name="Abel S."/>
            <person name="Ciampossin L."/>
            <person name="Batugedara G."/>
            <person name="Gupta M."/>
            <person name="Lu X.M."/>
            <person name="Lenz T."/>
            <person name="Chakravarty S."/>
            <person name="Cornillot E."/>
            <person name="Hu Y."/>
            <person name="Ma W."/>
            <person name="Gonzalez L.M."/>
            <person name="Sanchez S."/>
            <person name="Estrada K."/>
            <person name="Sanchez-Flores A."/>
            <person name="Montero E."/>
            <person name="Harb O.S."/>
            <person name="Le Roch K.G."/>
            <person name="Mamoun C.B."/>
        </authorList>
    </citation>
    <scope>NUCLEOTIDE SEQUENCE</scope>
    <source>
        <strain evidence="2">WA1</strain>
    </source>
</reference>
<comment type="caution">
    <text evidence="2">The sequence shown here is derived from an EMBL/GenBank/DDBJ whole genome shotgun (WGS) entry which is preliminary data.</text>
</comment>
<evidence type="ECO:0000313" key="3">
    <source>
        <dbReference type="Proteomes" id="UP001214638"/>
    </source>
</evidence>
<dbReference type="Proteomes" id="UP001214638">
    <property type="component" value="Unassembled WGS sequence"/>
</dbReference>
<keyword evidence="3" id="KW-1185">Reference proteome</keyword>
<dbReference type="EMBL" id="JALLKP010000001">
    <property type="protein sequence ID" value="KAK2198142.1"/>
    <property type="molecule type" value="Genomic_DNA"/>
</dbReference>
<keyword evidence="1" id="KW-0812">Transmembrane</keyword>
<organism evidence="2 3">
    <name type="scientific">Babesia duncani</name>
    <dbReference type="NCBI Taxonomy" id="323732"/>
    <lineage>
        <taxon>Eukaryota</taxon>
        <taxon>Sar</taxon>
        <taxon>Alveolata</taxon>
        <taxon>Apicomplexa</taxon>
        <taxon>Aconoidasida</taxon>
        <taxon>Piroplasmida</taxon>
        <taxon>Babesiidae</taxon>
        <taxon>Babesia</taxon>
    </lineage>
</organism>
<feature type="transmembrane region" description="Helical" evidence="1">
    <location>
        <begin position="76"/>
        <end position="97"/>
    </location>
</feature>
<name>A0AAD9PNL8_9APIC</name>
<keyword evidence="1" id="KW-0472">Membrane</keyword>
<evidence type="ECO:0008006" key="4">
    <source>
        <dbReference type="Google" id="ProtNLM"/>
    </source>
</evidence>
<proteinExistence type="predicted"/>